<evidence type="ECO:0000313" key="2">
    <source>
        <dbReference type="Proteomes" id="UP000298860"/>
    </source>
</evidence>
<dbReference type="AlphaFoldDB" id="A0A4D4JI16"/>
<reference evidence="2" key="1">
    <citation type="submission" date="2019-04" db="EMBL/GenBank/DDBJ databases">
        <title>Draft genome sequence of Pseudonocardiaceae bacterium SL3-2-4.</title>
        <authorList>
            <person name="Ningsih F."/>
            <person name="Yokota A."/>
            <person name="Sakai Y."/>
            <person name="Nanatani K."/>
            <person name="Yabe S."/>
            <person name="Oetari A."/>
            <person name="Sjamsuridzal W."/>
        </authorList>
    </citation>
    <scope>NUCLEOTIDE SEQUENCE [LARGE SCALE GENOMIC DNA]</scope>
    <source>
        <strain evidence="2">SL3-2-4</strain>
    </source>
</reference>
<accession>A0A4D4JI16</accession>
<evidence type="ECO:0000313" key="1">
    <source>
        <dbReference type="EMBL" id="GDY33543.1"/>
    </source>
</evidence>
<protein>
    <submittedName>
        <fullName evidence="1">Uncharacterized protein</fullName>
    </submittedName>
</protein>
<sequence>MPLHNAAGWLSAASAVPVIRPADNTDNATATLTDVNRPRRATLFPPLMGMLIRTPFLPVRIRRRASHHRAGRIKEK</sequence>
<dbReference type="EMBL" id="BJFL01000046">
    <property type="protein sequence ID" value="GDY33543.1"/>
    <property type="molecule type" value="Genomic_DNA"/>
</dbReference>
<name>A0A4D4JI16_9PSEU</name>
<dbReference type="Proteomes" id="UP000298860">
    <property type="component" value="Unassembled WGS sequence"/>
</dbReference>
<proteinExistence type="predicted"/>
<organism evidence="1 2">
    <name type="scientific">Gandjariella thermophila</name>
    <dbReference type="NCBI Taxonomy" id="1931992"/>
    <lineage>
        <taxon>Bacteria</taxon>
        <taxon>Bacillati</taxon>
        <taxon>Actinomycetota</taxon>
        <taxon>Actinomycetes</taxon>
        <taxon>Pseudonocardiales</taxon>
        <taxon>Pseudonocardiaceae</taxon>
        <taxon>Gandjariella</taxon>
    </lineage>
</organism>
<keyword evidence="2" id="KW-1185">Reference proteome</keyword>
<comment type="caution">
    <text evidence="1">The sequence shown here is derived from an EMBL/GenBank/DDBJ whole genome shotgun (WGS) entry which is preliminary data.</text>
</comment>
<gene>
    <name evidence="1" type="ORF">GTS_51760</name>
</gene>